<dbReference type="EMBL" id="JBANRG010000008">
    <property type="protein sequence ID" value="KAK7464347.1"/>
    <property type="molecule type" value="Genomic_DNA"/>
</dbReference>
<feature type="transmembrane region" description="Helical" evidence="1">
    <location>
        <begin position="72"/>
        <end position="92"/>
    </location>
</feature>
<evidence type="ECO:0008006" key="4">
    <source>
        <dbReference type="Google" id="ProtNLM"/>
    </source>
</evidence>
<dbReference type="Proteomes" id="UP001498398">
    <property type="component" value="Unassembled WGS sequence"/>
</dbReference>
<reference evidence="2 3" key="1">
    <citation type="submission" date="2024-01" db="EMBL/GenBank/DDBJ databases">
        <title>A draft genome for the cacao thread blight pathogen Marasmiellus scandens.</title>
        <authorList>
            <person name="Baruah I.K."/>
            <person name="Leung J."/>
            <person name="Bukari Y."/>
            <person name="Amoako-Attah I."/>
            <person name="Meinhardt L.W."/>
            <person name="Bailey B.A."/>
            <person name="Cohen S.P."/>
        </authorList>
    </citation>
    <scope>NUCLEOTIDE SEQUENCE [LARGE SCALE GENOMIC DNA]</scope>
    <source>
        <strain evidence="2 3">GH-19</strain>
    </source>
</reference>
<protein>
    <recommendedName>
        <fullName evidence="4">Transmembrane protein</fullName>
    </recommendedName>
</protein>
<organism evidence="2 3">
    <name type="scientific">Marasmiellus scandens</name>
    <dbReference type="NCBI Taxonomy" id="2682957"/>
    <lineage>
        <taxon>Eukaryota</taxon>
        <taxon>Fungi</taxon>
        <taxon>Dikarya</taxon>
        <taxon>Basidiomycota</taxon>
        <taxon>Agaricomycotina</taxon>
        <taxon>Agaricomycetes</taxon>
        <taxon>Agaricomycetidae</taxon>
        <taxon>Agaricales</taxon>
        <taxon>Marasmiineae</taxon>
        <taxon>Omphalotaceae</taxon>
        <taxon>Marasmiellus</taxon>
    </lineage>
</organism>
<feature type="transmembrane region" description="Helical" evidence="1">
    <location>
        <begin position="191"/>
        <end position="209"/>
    </location>
</feature>
<name>A0ABR1JPD6_9AGAR</name>
<feature type="transmembrane region" description="Helical" evidence="1">
    <location>
        <begin position="104"/>
        <end position="130"/>
    </location>
</feature>
<keyword evidence="1" id="KW-0812">Transmembrane</keyword>
<keyword evidence="1" id="KW-0472">Membrane</keyword>
<evidence type="ECO:0000256" key="1">
    <source>
        <dbReference type="SAM" id="Phobius"/>
    </source>
</evidence>
<keyword evidence="3" id="KW-1185">Reference proteome</keyword>
<comment type="caution">
    <text evidence="2">The sequence shown here is derived from an EMBL/GenBank/DDBJ whole genome shotgun (WGS) entry which is preliminary data.</text>
</comment>
<evidence type="ECO:0000313" key="3">
    <source>
        <dbReference type="Proteomes" id="UP001498398"/>
    </source>
</evidence>
<accession>A0ABR1JPD6</accession>
<sequence length="287" mass="31473">MFSGASVIEMIYVRLFLMGIEVLETGAETYAEWDRLYKALVVLSRVNYLLSDGIVVWRAYVLYPHNAKVRALFIFCMAGSTVAAFVDGALSLKSEARTHLEREGFISFVLFLPLLVTNVISTFLVAVRAWQYHRFVSSAMAEDRQSSKPTVERVLILLVESGVIYIAYWVISMMSALGLMGLLGNGILECILPQIAGIYLTVIILVVALQKSSRSTVTKSETTGISNSMRFATAHDTMLGSQSLSGFVPSSGRPPQISASFVARLKDGSDWISKDTNDVEKGPSSCS</sequence>
<evidence type="ECO:0000313" key="2">
    <source>
        <dbReference type="EMBL" id="KAK7464347.1"/>
    </source>
</evidence>
<proteinExistence type="predicted"/>
<feature type="transmembrane region" description="Helical" evidence="1">
    <location>
        <begin position="151"/>
        <end position="171"/>
    </location>
</feature>
<keyword evidence="1" id="KW-1133">Transmembrane helix</keyword>
<gene>
    <name evidence="2" type="ORF">VKT23_006514</name>
</gene>